<keyword evidence="4" id="KW-1185">Reference proteome</keyword>
<feature type="chain" id="PRO_5026336228" evidence="2">
    <location>
        <begin position="23"/>
        <end position="133"/>
    </location>
</feature>
<feature type="signal peptide" evidence="2">
    <location>
        <begin position="1"/>
        <end position="22"/>
    </location>
</feature>
<accession>A0A6I6MPU4</accession>
<name>A0A6I6MPU4_9CAUL</name>
<feature type="region of interest" description="Disordered" evidence="1">
    <location>
        <begin position="102"/>
        <end position="133"/>
    </location>
</feature>
<evidence type="ECO:0000313" key="3">
    <source>
        <dbReference type="EMBL" id="QGZ96739.1"/>
    </source>
</evidence>
<protein>
    <submittedName>
        <fullName evidence="3">Uncharacterized protein</fullName>
    </submittedName>
</protein>
<dbReference type="RefSeq" id="WP_158767511.1">
    <property type="nucleotide sequence ID" value="NZ_CP047045.1"/>
</dbReference>
<reference evidence="4" key="1">
    <citation type="submission" date="2019-12" db="EMBL/GenBank/DDBJ databases">
        <title>Complete genome of Terracaulis silvestris 0127_4.</title>
        <authorList>
            <person name="Vieira S."/>
            <person name="Riedel T."/>
            <person name="Sproer C."/>
            <person name="Pascual J."/>
            <person name="Boedeker C."/>
            <person name="Overmann J."/>
        </authorList>
    </citation>
    <scope>NUCLEOTIDE SEQUENCE [LARGE SCALE GENOMIC DNA]</scope>
    <source>
        <strain evidence="4">0127_4</strain>
    </source>
</reference>
<keyword evidence="2" id="KW-0732">Signal</keyword>
<evidence type="ECO:0000256" key="1">
    <source>
        <dbReference type="SAM" id="MobiDB-lite"/>
    </source>
</evidence>
<dbReference type="EMBL" id="CP047045">
    <property type="protein sequence ID" value="QGZ96739.1"/>
    <property type="molecule type" value="Genomic_DNA"/>
</dbReference>
<evidence type="ECO:0000313" key="4">
    <source>
        <dbReference type="Proteomes" id="UP000431269"/>
    </source>
</evidence>
<dbReference type="KEGG" id="tsv:DSM104635_03600"/>
<organism evidence="3 4">
    <name type="scientific">Terricaulis silvestris</name>
    <dbReference type="NCBI Taxonomy" id="2686094"/>
    <lineage>
        <taxon>Bacteria</taxon>
        <taxon>Pseudomonadati</taxon>
        <taxon>Pseudomonadota</taxon>
        <taxon>Alphaproteobacteria</taxon>
        <taxon>Caulobacterales</taxon>
        <taxon>Caulobacteraceae</taxon>
        <taxon>Terricaulis</taxon>
    </lineage>
</organism>
<sequence>MFLRSTILACAAAMIVAPTVSAEAPARCEETSFRVYFQHGSASLNAMTNEMLQAAARNVADCDYAELRVSVSGPQAAQRGRAIGAAAGDWDAVRVGQRATHQAGYGPEYAEVTMSPNRSPDALTPPTENDAGV</sequence>
<gene>
    <name evidence="3" type="ORF">DSM104635_03600</name>
</gene>
<dbReference type="Proteomes" id="UP000431269">
    <property type="component" value="Chromosome"/>
</dbReference>
<dbReference type="AlphaFoldDB" id="A0A6I6MPU4"/>
<evidence type="ECO:0000256" key="2">
    <source>
        <dbReference type="SAM" id="SignalP"/>
    </source>
</evidence>
<proteinExistence type="predicted"/>